<dbReference type="Pfam" id="PF02012">
    <property type="entry name" value="BNR"/>
    <property type="match status" value="1"/>
</dbReference>
<evidence type="ECO:0000313" key="2">
    <source>
        <dbReference type="EMBL" id="OGC43632.1"/>
    </source>
</evidence>
<dbReference type="EMBL" id="MEUM01000014">
    <property type="protein sequence ID" value="OGC43632.1"/>
    <property type="molecule type" value="Genomic_DNA"/>
</dbReference>
<name>A0A1F4UFC4_UNCW3</name>
<feature type="signal peptide" evidence="1">
    <location>
        <begin position="1"/>
        <end position="20"/>
    </location>
</feature>
<dbReference type="InterPro" id="IPR002860">
    <property type="entry name" value="BNR_rpt"/>
</dbReference>
<evidence type="ECO:0000256" key="1">
    <source>
        <dbReference type="SAM" id="SignalP"/>
    </source>
</evidence>
<reference evidence="2 3" key="1">
    <citation type="journal article" date="2016" name="Nat. Commun.">
        <title>Thousands of microbial genomes shed light on interconnected biogeochemical processes in an aquifer system.</title>
        <authorList>
            <person name="Anantharaman K."/>
            <person name="Brown C.T."/>
            <person name="Hug L.A."/>
            <person name="Sharon I."/>
            <person name="Castelle C.J."/>
            <person name="Probst A.J."/>
            <person name="Thomas B.C."/>
            <person name="Singh A."/>
            <person name="Wilkins M.J."/>
            <person name="Karaoz U."/>
            <person name="Brodie E.L."/>
            <person name="Williams K.H."/>
            <person name="Hubbard S.S."/>
            <person name="Banfield J.F."/>
        </authorList>
    </citation>
    <scope>NUCLEOTIDE SEQUENCE [LARGE SCALE GENOMIC DNA]</scope>
</reference>
<organism evidence="2 3">
    <name type="scientific">candidate division WOR-3 bacterium RBG_13_43_14</name>
    <dbReference type="NCBI Taxonomy" id="1802590"/>
    <lineage>
        <taxon>Bacteria</taxon>
        <taxon>Bacteria division WOR-3</taxon>
    </lineage>
</organism>
<dbReference type="InterPro" id="IPR036278">
    <property type="entry name" value="Sialidase_sf"/>
</dbReference>
<gene>
    <name evidence="2" type="ORF">A2Y85_04200</name>
</gene>
<dbReference type="AlphaFoldDB" id="A0A1F4UFC4"/>
<dbReference type="SUPFAM" id="SSF50939">
    <property type="entry name" value="Sialidases"/>
    <property type="match status" value="2"/>
</dbReference>
<sequence>MKLMIVFGFIAILFANPPWNINVQVSQDPGNGNQNETTMAIFGDSLICGGWNDSRQGSYHVGFAASTDGGTTWHETLMVEPTYPSDCDPCILVDEFGVIYYIWLSYNPNTMVGDNFLTKSIDWGRTWGPSLNINPGTSSTLDDKPWGCIDGNNVFFTWYEYGGSNGLKFKRSTDYGATWSAGIVVGSGGNGTTPFRGQDSTVFVGWGAQDVRLNKSTNMGTTWQGQQTIIPAIWNPPSTPYRLNNIPCFKTSVNRSNSYVVFADSRLGSGQLDVFFSRSTNQGTNWSAPVKINDTPAGDTTLQFYPWMAVDPSDNIHVVWHDTRGHSRYYIGQYYAYSSDQGITWSANQRVSDTVAYTGTFIGDYTASAASAGYIYALWCDCRNGSSNPDVFFSKTQNLVSVKEDQIVTNPKIDFMLNFPNPFTRSSRIIYSPSDAELRFYQADGRRVKELNARGIYFVRLKKDGQSITRKLIMIE</sequence>
<dbReference type="Gene3D" id="2.120.10.10">
    <property type="match status" value="2"/>
</dbReference>
<protein>
    <recommendedName>
        <fullName evidence="4">Secretion system C-terminal sorting domain-containing protein</fullName>
    </recommendedName>
</protein>
<dbReference type="CDD" id="cd15482">
    <property type="entry name" value="Sialidase_non-viral"/>
    <property type="match status" value="2"/>
</dbReference>
<evidence type="ECO:0000313" key="3">
    <source>
        <dbReference type="Proteomes" id="UP000177025"/>
    </source>
</evidence>
<keyword evidence="1" id="KW-0732">Signal</keyword>
<proteinExistence type="predicted"/>
<dbReference type="Proteomes" id="UP000177025">
    <property type="component" value="Unassembled WGS sequence"/>
</dbReference>
<accession>A0A1F4UFC4</accession>
<comment type="caution">
    <text evidence="2">The sequence shown here is derived from an EMBL/GenBank/DDBJ whole genome shotgun (WGS) entry which is preliminary data.</text>
</comment>
<evidence type="ECO:0008006" key="4">
    <source>
        <dbReference type="Google" id="ProtNLM"/>
    </source>
</evidence>
<feature type="chain" id="PRO_5009514850" description="Secretion system C-terminal sorting domain-containing protein" evidence="1">
    <location>
        <begin position="21"/>
        <end position="476"/>
    </location>
</feature>